<keyword evidence="4 5" id="KW-0274">FAD</keyword>
<dbReference type="PANTHER" id="PTHR11552:SF147">
    <property type="entry name" value="CHOLINE DEHYDROGENASE, MITOCHONDRIAL"/>
    <property type="match status" value="1"/>
</dbReference>
<comment type="cofactor">
    <cofactor evidence="1 5">
        <name>FAD</name>
        <dbReference type="ChEBI" id="CHEBI:57692"/>
    </cofactor>
</comment>
<dbReference type="Gene3D" id="3.50.50.60">
    <property type="entry name" value="FAD/NAD(P)-binding domain"/>
    <property type="match status" value="1"/>
</dbReference>
<dbReference type="PROSITE" id="PS00624">
    <property type="entry name" value="GMC_OXRED_2"/>
    <property type="match status" value="1"/>
</dbReference>
<organism evidence="8 9">
    <name type="scientific">Collybiopsis confluens</name>
    <dbReference type="NCBI Taxonomy" id="2823264"/>
    <lineage>
        <taxon>Eukaryota</taxon>
        <taxon>Fungi</taxon>
        <taxon>Dikarya</taxon>
        <taxon>Basidiomycota</taxon>
        <taxon>Agaricomycotina</taxon>
        <taxon>Agaricomycetes</taxon>
        <taxon>Agaricomycetidae</taxon>
        <taxon>Agaricales</taxon>
        <taxon>Marasmiineae</taxon>
        <taxon>Omphalotaceae</taxon>
        <taxon>Collybiopsis</taxon>
    </lineage>
</organism>
<keyword evidence="9" id="KW-1185">Reference proteome</keyword>
<dbReference type="Pfam" id="PF00732">
    <property type="entry name" value="GMC_oxred_N"/>
    <property type="match status" value="1"/>
</dbReference>
<name>A0A8H5HSK6_9AGAR</name>
<keyword evidence="3" id="KW-0285">Flavoprotein</keyword>
<comment type="caution">
    <text evidence="8">The sequence shown here is derived from an EMBL/GenBank/DDBJ whole genome shotgun (WGS) entry which is preliminary data.</text>
</comment>
<proteinExistence type="inferred from homology"/>
<sequence>MALLYLLLLLLHRYALVWATLFENIQDVPPTEYDFVVIGGGPGGCVAANRLSENVNFKVLLLEAGPSNTGILPMEIPLLSPQIPSRYEWNSTTIPQPGANNRTLAFPHAFVLGGSTSHNGMTYNRGPKDDWDRYARLTDDQGWSWEGIQTFIAKNERWTPPADGHNASGQFDPSIHSTSGITSVTVEGFPLPTDPFGLKASKELGGIFSFNLDYNSGHPLGFSWAQFTIGHGTRDSAATSYLAPKFLQRQNLHVLVNARVSRLLQTSSYSDAPEFLRVEFAHDINGPLFNVSATKEVILSAGSINTPQILLNSGIGDSKVLSSVGIPPLVHNPSVGQNLSVHPVVQLVWTVNSSFQTNDEIFQNQTFQDLLVKEWTETSQGPLVNGAVGTQRIYFRFNDTVLASFGEKDPSAGPTSPHAILLIQPGLFSSTGPSTGKFLSILVIMHTPTSRGSITINSTAPHFFAPPVIDGGILKSQFDLLALREAIKTALTFMSASAWDEYIVGPIPDLAAAIQSDDALDQYIRNSASYSEHVVSTASMTANNADYGVVDPDLLVKGVTGLRIVDASILPLVPAGQTQVPVYILAERASSLVKERWG</sequence>
<evidence type="ECO:0000256" key="6">
    <source>
        <dbReference type="SAM" id="SignalP"/>
    </source>
</evidence>
<evidence type="ECO:0000313" key="8">
    <source>
        <dbReference type="EMBL" id="KAF5388752.1"/>
    </source>
</evidence>
<dbReference type="OrthoDB" id="269227at2759"/>
<evidence type="ECO:0000313" key="9">
    <source>
        <dbReference type="Proteomes" id="UP000518752"/>
    </source>
</evidence>
<dbReference type="PIRSF" id="PIRSF000137">
    <property type="entry name" value="Alcohol_oxidase"/>
    <property type="match status" value="1"/>
</dbReference>
<evidence type="ECO:0000256" key="1">
    <source>
        <dbReference type="ARBA" id="ARBA00001974"/>
    </source>
</evidence>
<evidence type="ECO:0000256" key="4">
    <source>
        <dbReference type="ARBA" id="ARBA00022827"/>
    </source>
</evidence>
<dbReference type="SUPFAM" id="SSF51905">
    <property type="entry name" value="FAD/NAD(P)-binding domain"/>
    <property type="match status" value="1"/>
</dbReference>
<gene>
    <name evidence="8" type="ORF">D9757_004771</name>
</gene>
<dbReference type="GO" id="GO:0050660">
    <property type="term" value="F:flavin adenine dinucleotide binding"/>
    <property type="evidence" value="ECO:0007669"/>
    <property type="project" value="InterPro"/>
</dbReference>
<evidence type="ECO:0000259" key="7">
    <source>
        <dbReference type="PROSITE" id="PS00624"/>
    </source>
</evidence>
<evidence type="ECO:0000256" key="5">
    <source>
        <dbReference type="PIRSR" id="PIRSR000137-2"/>
    </source>
</evidence>
<dbReference type="GO" id="GO:0016614">
    <property type="term" value="F:oxidoreductase activity, acting on CH-OH group of donors"/>
    <property type="evidence" value="ECO:0007669"/>
    <property type="project" value="InterPro"/>
</dbReference>
<dbReference type="InterPro" id="IPR000172">
    <property type="entry name" value="GMC_OxRdtase_N"/>
</dbReference>
<dbReference type="InterPro" id="IPR012132">
    <property type="entry name" value="GMC_OxRdtase"/>
</dbReference>
<dbReference type="Gene3D" id="3.30.560.10">
    <property type="entry name" value="Glucose Oxidase, domain 3"/>
    <property type="match status" value="1"/>
</dbReference>
<dbReference type="InterPro" id="IPR007867">
    <property type="entry name" value="GMC_OxRtase_C"/>
</dbReference>
<feature type="domain" description="Glucose-methanol-choline oxidoreductase N-terminal" evidence="7">
    <location>
        <begin position="302"/>
        <end position="316"/>
    </location>
</feature>
<evidence type="ECO:0000256" key="2">
    <source>
        <dbReference type="ARBA" id="ARBA00010790"/>
    </source>
</evidence>
<feature type="binding site" evidence="5">
    <location>
        <position position="111"/>
    </location>
    <ligand>
        <name>FAD</name>
        <dbReference type="ChEBI" id="CHEBI:57692"/>
    </ligand>
</feature>
<reference evidence="8 9" key="1">
    <citation type="journal article" date="2020" name="ISME J.">
        <title>Uncovering the hidden diversity of litter-decomposition mechanisms in mushroom-forming fungi.</title>
        <authorList>
            <person name="Floudas D."/>
            <person name="Bentzer J."/>
            <person name="Ahren D."/>
            <person name="Johansson T."/>
            <person name="Persson P."/>
            <person name="Tunlid A."/>
        </authorList>
    </citation>
    <scope>NUCLEOTIDE SEQUENCE [LARGE SCALE GENOMIC DNA]</scope>
    <source>
        <strain evidence="8 9">CBS 406.79</strain>
    </source>
</reference>
<feature type="chain" id="PRO_5033986413" description="Glucose-methanol-choline oxidoreductase N-terminal domain-containing protein" evidence="6">
    <location>
        <begin position="20"/>
        <end position="598"/>
    </location>
</feature>
<comment type="similarity">
    <text evidence="2">Belongs to the GMC oxidoreductase family.</text>
</comment>
<feature type="binding site" evidence="5">
    <location>
        <position position="260"/>
    </location>
    <ligand>
        <name>FAD</name>
        <dbReference type="ChEBI" id="CHEBI:57692"/>
    </ligand>
</feature>
<evidence type="ECO:0000256" key="3">
    <source>
        <dbReference type="ARBA" id="ARBA00022630"/>
    </source>
</evidence>
<accession>A0A8H5HSK6</accession>
<dbReference type="SUPFAM" id="SSF54373">
    <property type="entry name" value="FAD-linked reductases, C-terminal domain"/>
    <property type="match status" value="1"/>
</dbReference>
<dbReference type="EMBL" id="JAACJN010000028">
    <property type="protein sequence ID" value="KAF5388752.1"/>
    <property type="molecule type" value="Genomic_DNA"/>
</dbReference>
<feature type="signal peptide" evidence="6">
    <location>
        <begin position="1"/>
        <end position="19"/>
    </location>
</feature>
<keyword evidence="6" id="KW-0732">Signal</keyword>
<dbReference type="Proteomes" id="UP000518752">
    <property type="component" value="Unassembled WGS sequence"/>
</dbReference>
<protein>
    <recommendedName>
        <fullName evidence="7">Glucose-methanol-choline oxidoreductase N-terminal domain-containing protein</fullName>
    </recommendedName>
</protein>
<dbReference type="Pfam" id="PF05199">
    <property type="entry name" value="GMC_oxred_C"/>
    <property type="match status" value="1"/>
</dbReference>
<dbReference type="InterPro" id="IPR036188">
    <property type="entry name" value="FAD/NAD-bd_sf"/>
</dbReference>
<dbReference type="PANTHER" id="PTHR11552">
    <property type="entry name" value="GLUCOSE-METHANOL-CHOLINE GMC OXIDOREDUCTASE"/>
    <property type="match status" value="1"/>
</dbReference>
<dbReference type="AlphaFoldDB" id="A0A8H5HSK6"/>